<feature type="compositionally biased region" description="Low complexity" evidence="1">
    <location>
        <begin position="127"/>
        <end position="138"/>
    </location>
</feature>
<dbReference type="EMBL" id="KV744815">
    <property type="protein sequence ID" value="OCK85662.1"/>
    <property type="molecule type" value="Genomic_DNA"/>
</dbReference>
<organism evidence="2 3">
    <name type="scientific">Lepidopterella palustris CBS 459.81</name>
    <dbReference type="NCBI Taxonomy" id="1314670"/>
    <lineage>
        <taxon>Eukaryota</taxon>
        <taxon>Fungi</taxon>
        <taxon>Dikarya</taxon>
        <taxon>Ascomycota</taxon>
        <taxon>Pezizomycotina</taxon>
        <taxon>Dothideomycetes</taxon>
        <taxon>Pleosporomycetidae</taxon>
        <taxon>Mytilinidiales</taxon>
        <taxon>Argynnaceae</taxon>
        <taxon>Lepidopterella</taxon>
    </lineage>
</organism>
<feature type="region of interest" description="Disordered" evidence="1">
    <location>
        <begin position="61"/>
        <end position="147"/>
    </location>
</feature>
<dbReference type="Proteomes" id="UP000250266">
    <property type="component" value="Unassembled WGS sequence"/>
</dbReference>
<dbReference type="AlphaFoldDB" id="A0A8E2EKD4"/>
<proteinExistence type="predicted"/>
<keyword evidence="3" id="KW-1185">Reference proteome</keyword>
<reference evidence="2 3" key="1">
    <citation type="journal article" date="2016" name="Nat. Commun.">
        <title>Ectomycorrhizal ecology is imprinted in the genome of the dominant symbiotic fungus Cenococcum geophilum.</title>
        <authorList>
            <consortium name="DOE Joint Genome Institute"/>
            <person name="Peter M."/>
            <person name="Kohler A."/>
            <person name="Ohm R.A."/>
            <person name="Kuo A."/>
            <person name="Krutzmann J."/>
            <person name="Morin E."/>
            <person name="Arend M."/>
            <person name="Barry K.W."/>
            <person name="Binder M."/>
            <person name="Choi C."/>
            <person name="Clum A."/>
            <person name="Copeland A."/>
            <person name="Grisel N."/>
            <person name="Haridas S."/>
            <person name="Kipfer T."/>
            <person name="LaButti K."/>
            <person name="Lindquist E."/>
            <person name="Lipzen A."/>
            <person name="Maire R."/>
            <person name="Meier B."/>
            <person name="Mihaltcheva S."/>
            <person name="Molinier V."/>
            <person name="Murat C."/>
            <person name="Poggeler S."/>
            <person name="Quandt C.A."/>
            <person name="Sperisen C."/>
            <person name="Tritt A."/>
            <person name="Tisserant E."/>
            <person name="Crous P.W."/>
            <person name="Henrissat B."/>
            <person name="Nehls U."/>
            <person name="Egli S."/>
            <person name="Spatafora J.W."/>
            <person name="Grigoriev I.V."/>
            <person name="Martin F.M."/>
        </authorList>
    </citation>
    <scope>NUCLEOTIDE SEQUENCE [LARGE SCALE GENOMIC DNA]</scope>
    <source>
        <strain evidence="2 3">CBS 459.81</strain>
    </source>
</reference>
<accession>A0A8E2EKD4</accession>
<gene>
    <name evidence="2" type="ORF">K432DRAFT_377435</name>
</gene>
<evidence type="ECO:0000313" key="2">
    <source>
        <dbReference type="EMBL" id="OCK85662.1"/>
    </source>
</evidence>
<feature type="region of interest" description="Disordered" evidence="1">
    <location>
        <begin position="1"/>
        <end position="49"/>
    </location>
</feature>
<evidence type="ECO:0000256" key="1">
    <source>
        <dbReference type="SAM" id="MobiDB-lite"/>
    </source>
</evidence>
<evidence type="ECO:0000313" key="3">
    <source>
        <dbReference type="Proteomes" id="UP000250266"/>
    </source>
</evidence>
<protein>
    <submittedName>
        <fullName evidence="2">Uncharacterized protein</fullName>
    </submittedName>
</protein>
<feature type="compositionally biased region" description="Low complexity" evidence="1">
    <location>
        <begin position="76"/>
        <end position="88"/>
    </location>
</feature>
<sequence>MQRLGDTGALKNHVKKQHFKGDNEKVAPSTLHKGAGGKPSTEEKTKSKRLFRELMAVVPEGYEDKEVPSIKKAKTSKAAAKNKTITISSDEDDSEEAQTQPPAISHSKKPKGKEPAMTTMTKETRQSKQSKQPKQTSKVPLNTEFRATGLKKSGTMLMMISWQGSIPTVFLIKSPGHTLESATSSATTMTVP</sequence>
<name>A0A8E2EKD4_9PEZI</name>